<name>A0A0N1H227_9EURO</name>
<dbReference type="GeneID" id="28733083"/>
<feature type="compositionally biased region" description="Basic and acidic residues" evidence="2">
    <location>
        <begin position="125"/>
        <end position="139"/>
    </location>
</feature>
<dbReference type="Pfam" id="PF03914">
    <property type="entry name" value="CBF"/>
    <property type="match status" value="1"/>
</dbReference>
<dbReference type="STRING" id="1664694.A0A0N1H227"/>
<feature type="region of interest" description="Disordered" evidence="2">
    <location>
        <begin position="473"/>
        <end position="503"/>
    </location>
</feature>
<evidence type="ECO:0000259" key="3">
    <source>
        <dbReference type="Pfam" id="PF03914"/>
    </source>
</evidence>
<feature type="compositionally biased region" description="Acidic residues" evidence="2">
    <location>
        <begin position="179"/>
        <end position="191"/>
    </location>
</feature>
<dbReference type="PANTHER" id="PTHR12048">
    <property type="entry name" value="CCAAT-BINDING FACTOR-RELATED"/>
    <property type="match status" value="1"/>
</dbReference>
<dbReference type="SUPFAM" id="SSF48371">
    <property type="entry name" value="ARM repeat"/>
    <property type="match status" value="1"/>
</dbReference>
<dbReference type="EMBL" id="LFJN01000044">
    <property type="protein sequence ID" value="KPI35137.1"/>
    <property type="molecule type" value="Genomic_DNA"/>
</dbReference>
<sequence length="980" mass="108750">MSKRKHEDGQRSSVGNAPAVQQPQRGQPASQSFEQLQHKIESNLKPKSQKKHNAGQMDSDRQRRGKKRDASGKVIGAIDAAVAKPQQSGRSAEDEFLAEVQALGGTREDLMFLADIESDSEMEGDVEKSTAARRGTEDLEKGMKNILKEIALAQGTADQTEDAGENAADTGSESGGAATEDEEPASEEDDAQPVPTTVEADEVGTGWFVVTDAFNKLEPKRQARQQTVQELREHAKTLLEKENEQFKKRGQSSSQSFYNTVIQSGTLSDKISALTLAVQESPIHNMKALETLLGLASKRSRSQAVDVLRALKDLFAQGVQDEHLVAWAYEDWLKEKYFEILKILEVWCNDEIEFAKSKAVSYVYEMLREKPEQESNLLRLLINKLGDPVKKIASQSSYLLLQLLKDHPNMKDVVVSAIEADFIFRPGQSLHGKYYATITLNQTELKEEDLALKLLNIYFGLFSDLMKTAESEEQAKVSSVSREQRRRQARKKQAAPGQPQTEELREKLTSALLTGVNRAHPYCGSDNKIFDEHLDTLYKIAHSANFNTGIQAMLLIQQLSSAQQSSSDRFYKVLYESLLDQRLITASKQQLYLNLLHKSLKADLSTKRVKAFVKRILQILNLHEPPFVCGAFFLLKDLDSTFPGLVALTNQPEIIDDEEEVFKDVDEDRAPTRKEPSLVSASKYDGHKRAPEHANADASCAWELLPFLAHYHPAVTINADHYLQHEALPGKPDLTLHTLMHFLDRFVYKNAKLSESRPRGSSIMQPMVNDSRNGVLIAPRIGGKERLPVTSDEFRSQQLKNVAAEDVFFHKYFAEAGKPVNKAKADSAAYDEEMVSDDEDAVWDAMMKSAPDLEGMEGDDDSDLSMSDLESAMASSDEGSGGDAGDLSDDEGVDVEAGILDDSAEETEADGSDGEMPDFAAVDSDEELEDEEPVEEASVPADEGKARKKGKKLKKALPTFASAEDYAKMLDDDEGEDYGQ</sequence>
<feature type="region of interest" description="Disordered" evidence="2">
    <location>
        <begin position="117"/>
        <end position="139"/>
    </location>
</feature>
<dbReference type="VEuPathDB" id="FungiDB:AB675_1322"/>
<dbReference type="OrthoDB" id="28947at2759"/>
<evidence type="ECO:0000256" key="2">
    <source>
        <dbReference type="SAM" id="MobiDB-lite"/>
    </source>
</evidence>
<feature type="region of interest" description="Disordered" evidence="2">
    <location>
        <begin position="871"/>
        <end position="954"/>
    </location>
</feature>
<comment type="similarity">
    <text evidence="1">Belongs to the CBF/MAK21 family.</text>
</comment>
<feature type="compositionally biased region" description="Acidic residues" evidence="2">
    <location>
        <begin position="902"/>
        <end position="916"/>
    </location>
</feature>
<accession>A0A0N1H227</accession>
<proteinExistence type="inferred from homology"/>
<evidence type="ECO:0000313" key="4">
    <source>
        <dbReference type="EMBL" id="KPI35137.1"/>
    </source>
</evidence>
<feature type="region of interest" description="Disordered" evidence="2">
    <location>
        <begin position="667"/>
        <end position="686"/>
    </location>
</feature>
<keyword evidence="5" id="KW-1185">Reference proteome</keyword>
<reference evidence="4 5" key="1">
    <citation type="submission" date="2015-06" db="EMBL/GenBank/DDBJ databases">
        <title>Draft genome of the ant-associated black yeast Phialophora attae CBS 131958.</title>
        <authorList>
            <person name="Moreno L.F."/>
            <person name="Stielow B.J."/>
            <person name="de Hoog S."/>
            <person name="Vicente V.A."/>
            <person name="Weiss V.A."/>
            <person name="de Vries M."/>
            <person name="Cruz L.M."/>
            <person name="Souza E.M."/>
        </authorList>
    </citation>
    <scope>NUCLEOTIDE SEQUENCE [LARGE SCALE GENOMIC DNA]</scope>
    <source>
        <strain evidence="4 5">CBS 131958</strain>
    </source>
</reference>
<feature type="compositionally biased region" description="Polar residues" evidence="2">
    <location>
        <begin position="11"/>
        <end position="35"/>
    </location>
</feature>
<feature type="region of interest" description="Disordered" evidence="2">
    <location>
        <begin position="154"/>
        <end position="194"/>
    </location>
</feature>
<dbReference type="RefSeq" id="XP_017995100.1">
    <property type="nucleotide sequence ID" value="XM_018141203.1"/>
</dbReference>
<evidence type="ECO:0000256" key="1">
    <source>
        <dbReference type="ARBA" id="ARBA00007797"/>
    </source>
</evidence>
<dbReference type="GO" id="GO:0005634">
    <property type="term" value="C:nucleus"/>
    <property type="evidence" value="ECO:0007669"/>
    <property type="project" value="UniProtKB-ARBA"/>
</dbReference>
<dbReference type="InterPro" id="IPR040155">
    <property type="entry name" value="CEBPZ/Mak21-like"/>
</dbReference>
<dbReference type="InterPro" id="IPR016024">
    <property type="entry name" value="ARM-type_fold"/>
</dbReference>
<feature type="compositionally biased region" description="Basic residues" evidence="2">
    <location>
        <begin position="484"/>
        <end position="493"/>
    </location>
</feature>
<dbReference type="AlphaFoldDB" id="A0A0N1H227"/>
<dbReference type="PANTHER" id="PTHR12048:SF0">
    <property type="entry name" value="CCAAT_ENHANCER-BINDING PROTEIN ZETA"/>
    <property type="match status" value="1"/>
</dbReference>
<evidence type="ECO:0000313" key="5">
    <source>
        <dbReference type="Proteomes" id="UP000038010"/>
    </source>
</evidence>
<feature type="compositionally biased region" description="Basic and acidic residues" evidence="2">
    <location>
        <begin position="1"/>
        <end position="10"/>
    </location>
</feature>
<dbReference type="Proteomes" id="UP000038010">
    <property type="component" value="Unassembled WGS sequence"/>
</dbReference>
<dbReference type="InterPro" id="IPR005612">
    <property type="entry name" value="CCAAT-binding_factor"/>
</dbReference>
<feature type="compositionally biased region" description="Acidic residues" evidence="2">
    <location>
        <begin position="923"/>
        <end position="935"/>
    </location>
</feature>
<comment type="caution">
    <text evidence="4">The sequence shown here is derived from an EMBL/GenBank/DDBJ whole genome shotgun (WGS) entry which is preliminary data.</text>
</comment>
<organism evidence="4 5">
    <name type="scientific">Cyphellophora attinorum</name>
    <dbReference type="NCBI Taxonomy" id="1664694"/>
    <lineage>
        <taxon>Eukaryota</taxon>
        <taxon>Fungi</taxon>
        <taxon>Dikarya</taxon>
        <taxon>Ascomycota</taxon>
        <taxon>Pezizomycotina</taxon>
        <taxon>Eurotiomycetes</taxon>
        <taxon>Chaetothyriomycetidae</taxon>
        <taxon>Chaetothyriales</taxon>
        <taxon>Cyphellophoraceae</taxon>
        <taxon>Cyphellophora</taxon>
    </lineage>
</organism>
<feature type="compositionally biased region" description="Basic and acidic residues" evidence="2">
    <location>
        <begin position="667"/>
        <end position="676"/>
    </location>
</feature>
<protein>
    <recommendedName>
        <fullName evidence="3">CCAAT-binding factor domain-containing protein</fullName>
    </recommendedName>
</protein>
<feature type="region of interest" description="Disordered" evidence="2">
    <location>
        <begin position="1"/>
        <end position="94"/>
    </location>
</feature>
<feature type="domain" description="CCAAT-binding factor" evidence="3">
    <location>
        <begin position="550"/>
        <end position="716"/>
    </location>
</feature>
<gene>
    <name evidence="4" type="ORF">AB675_1322</name>
</gene>